<dbReference type="Proteomes" id="UP000751190">
    <property type="component" value="Unassembled WGS sequence"/>
</dbReference>
<dbReference type="PANTHER" id="PTHR13393">
    <property type="entry name" value="SAM-DEPENDENT METHYLTRANSFERASE"/>
    <property type="match status" value="1"/>
</dbReference>
<dbReference type="InterPro" id="IPR010286">
    <property type="entry name" value="METTL16/RlmF"/>
</dbReference>
<organism evidence="4 5">
    <name type="scientific">Diacronema lutheri</name>
    <name type="common">Unicellular marine alga</name>
    <name type="synonym">Monochrysis lutheri</name>
    <dbReference type="NCBI Taxonomy" id="2081491"/>
    <lineage>
        <taxon>Eukaryota</taxon>
        <taxon>Haptista</taxon>
        <taxon>Haptophyta</taxon>
        <taxon>Pavlovophyceae</taxon>
        <taxon>Pavlovales</taxon>
        <taxon>Pavlovaceae</taxon>
        <taxon>Diacronema</taxon>
    </lineage>
</organism>
<keyword evidence="1" id="KW-0489">Methyltransferase</keyword>
<evidence type="ECO:0000256" key="3">
    <source>
        <dbReference type="SAM" id="MobiDB-lite"/>
    </source>
</evidence>
<dbReference type="GO" id="GO:0008168">
    <property type="term" value="F:methyltransferase activity"/>
    <property type="evidence" value="ECO:0007669"/>
    <property type="project" value="UniProtKB-KW"/>
</dbReference>
<name>A0A8J6CEP9_DIALT</name>
<evidence type="ECO:0000256" key="2">
    <source>
        <dbReference type="ARBA" id="ARBA00022679"/>
    </source>
</evidence>
<sequence>MHERNPYAARQHDFAELSRDFPALRPFCHAPPPGSARAPSFEWADPGALKALTAALLSRDFGVRWELPDGHLCPTVPSRLNYLLWLDDLIGASRVARDTPPPAEARHARAQPGKSAVRGVDIGTGASCIYPLLGHAALGWHFVGTEVDEAALSVARRNVALNTWEAAIELRSARAAGASHADAVSEGGGEARAPDAPLAVLREDERFDFVMCNPPFYHSFEDASRRPNPHTRREGTGFELVTAGGEVGFVGRLVAHSAERRAQVRWYSSLVGKKASLTPLLAQLRALRNARGGPAAVRVGTLEQGVTARWVLAWTFDADAARLAHGSEDERRADAAGAWRVRPRGKRLRSAESADEYAAPAPAVRGDGGASDARVPATSGTGACRALARASTSVGSVSALEFDVAPDVAPAETVSERVREAMCALASAHSAARAAQAMAAAWAVVSFAQGAAEADALVFDVVGTCRGGLWRAAVVVAKACTADVARGADGGVAAQATRVSVRTPCGEPRLALAPPGAAGTFAGTFAGTGSSSGDGQGLGGQGSSGLAPAGACAAARVDLAAKLRAAVERRGRRWRRLAVRGEH</sequence>
<dbReference type="CDD" id="cd02440">
    <property type="entry name" value="AdoMet_MTases"/>
    <property type="match status" value="1"/>
</dbReference>
<evidence type="ECO:0000256" key="1">
    <source>
        <dbReference type="ARBA" id="ARBA00022603"/>
    </source>
</evidence>
<evidence type="ECO:0000313" key="4">
    <source>
        <dbReference type="EMBL" id="KAG8468336.1"/>
    </source>
</evidence>
<dbReference type="GO" id="GO:0070475">
    <property type="term" value="P:rRNA base methylation"/>
    <property type="evidence" value="ECO:0007669"/>
    <property type="project" value="TreeGrafter"/>
</dbReference>
<dbReference type="OrthoDB" id="514248at2759"/>
<evidence type="ECO:0000313" key="5">
    <source>
        <dbReference type="Proteomes" id="UP000751190"/>
    </source>
</evidence>
<reference evidence="4" key="1">
    <citation type="submission" date="2021-05" db="EMBL/GenBank/DDBJ databases">
        <title>The genome of the haptophyte Pavlova lutheri (Diacronema luteri, Pavlovales) - a model for lipid biosynthesis in eukaryotic algae.</title>
        <authorList>
            <person name="Hulatt C.J."/>
            <person name="Posewitz M.C."/>
        </authorList>
    </citation>
    <scope>NUCLEOTIDE SEQUENCE</scope>
    <source>
        <strain evidence="4">NIVA-4/92</strain>
    </source>
</reference>
<proteinExistence type="predicted"/>
<protein>
    <recommendedName>
        <fullName evidence="6">U6 small nuclear RNA (adenine-(43)-N(6))-methyltransferase</fullName>
    </recommendedName>
</protein>
<feature type="region of interest" description="Disordered" evidence="3">
    <location>
        <begin position="350"/>
        <end position="376"/>
    </location>
</feature>
<gene>
    <name evidence="4" type="ORF">KFE25_013419</name>
</gene>
<dbReference type="InterPro" id="IPR029063">
    <property type="entry name" value="SAM-dependent_MTases_sf"/>
</dbReference>
<dbReference type="Pfam" id="PF05971">
    <property type="entry name" value="Methyltransf_10"/>
    <property type="match status" value="1"/>
</dbReference>
<dbReference type="EMBL" id="JAGTXO010000004">
    <property type="protein sequence ID" value="KAG8468336.1"/>
    <property type="molecule type" value="Genomic_DNA"/>
</dbReference>
<keyword evidence="5" id="KW-1185">Reference proteome</keyword>
<keyword evidence="2" id="KW-0808">Transferase</keyword>
<dbReference type="PANTHER" id="PTHR13393:SF0">
    <property type="entry name" value="RNA N6-ADENOSINE-METHYLTRANSFERASE METTL16"/>
    <property type="match status" value="1"/>
</dbReference>
<comment type="caution">
    <text evidence="4">The sequence shown here is derived from an EMBL/GenBank/DDBJ whole genome shotgun (WGS) entry which is preliminary data.</text>
</comment>
<dbReference type="AlphaFoldDB" id="A0A8J6CEP9"/>
<accession>A0A8J6CEP9</accession>
<evidence type="ECO:0008006" key="6">
    <source>
        <dbReference type="Google" id="ProtNLM"/>
    </source>
</evidence>
<dbReference type="Gene3D" id="3.40.50.150">
    <property type="entry name" value="Vaccinia Virus protein VP39"/>
    <property type="match status" value="1"/>
</dbReference>
<dbReference type="SUPFAM" id="SSF53335">
    <property type="entry name" value="S-adenosyl-L-methionine-dependent methyltransferases"/>
    <property type="match status" value="1"/>
</dbReference>